<keyword evidence="3" id="KW-1185">Reference proteome</keyword>
<gene>
    <name evidence="2" type="ORF">TNCT_592091</name>
</gene>
<evidence type="ECO:0000313" key="2">
    <source>
        <dbReference type="EMBL" id="GFQ74637.1"/>
    </source>
</evidence>
<dbReference type="Proteomes" id="UP000887116">
    <property type="component" value="Unassembled WGS sequence"/>
</dbReference>
<sequence>MSADRCCLSLNECNPSQSKGIAQEREGGRNPGDCEPEECNPPPHCGDEAFMNVKYEISLPGGLNAAYS</sequence>
<evidence type="ECO:0000313" key="3">
    <source>
        <dbReference type="Proteomes" id="UP000887116"/>
    </source>
</evidence>
<feature type="region of interest" description="Disordered" evidence="1">
    <location>
        <begin position="15"/>
        <end position="34"/>
    </location>
</feature>
<name>A0A8X6FAX5_TRICU</name>
<evidence type="ECO:0000256" key="1">
    <source>
        <dbReference type="SAM" id="MobiDB-lite"/>
    </source>
</evidence>
<reference evidence="2" key="1">
    <citation type="submission" date="2020-07" db="EMBL/GenBank/DDBJ databases">
        <title>Multicomponent nature underlies the extraordinary mechanical properties of spider dragline silk.</title>
        <authorList>
            <person name="Kono N."/>
            <person name="Nakamura H."/>
            <person name="Mori M."/>
            <person name="Yoshida Y."/>
            <person name="Ohtoshi R."/>
            <person name="Malay A.D."/>
            <person name="Moran D.A.P."/>
            <person name="Tomita M."/>
            <person name="Numata K."/>
            <person name="Arakawa K."/>
        </authorList>
    </citation>
    <scope>NUCLEOTIDE SEQUENCE</scope>
</reference>
<organism evidence="2 3">
    <name type="scientific">Trichonephila clavata</name>
    <name type="common">Joro spider</name>
    <name type="synonym">Nephila clavata</name>
    <dbReference type="NCBI Taxonomy" id="2740835"/>
    <lineage>
        <taxon>Eukaryota</taxon>
        <taxon>Metazoa</taxon>
        <taxon>Ecdysozoa</taxon>
        <taxon>Arthropoda</taxon>
        <taxon>Chelicerata</taxon>
        <taxon>Arachnida</taxon>
        <taxon>Araneae</taxon>
        <taxon>Araneomorphae</taxon>
        <taxon>Entelegynae</taxon>
        <taxon>Araneoidea</taxon>
        <taxon>Nephilidae</taxon>
        <taxon>Trichonephila</taxon>
    </lineage>
</organism>
<dbReference type="EMBL" id="BMAO01021459">
    <property type="protein sequence ID" value="GFQ74637.1"/>
    <property type="molecule type" value="Genomic_DNA"/>
</dbReference>
<comment type="caution">
    <text evidence="2">The sequence shown here is derived from an EMBL/GenBank/DDBJ whole genome shotgun (WGS) entry which is preliminary data.</text>
</comment>
<dbReference type="AlphaFoldDB" id="A0A8X6FAX5"/>
<proteinExistence type="predicted"/>
<protein>
    <submittedName>
        <fullName evidence="2">Uncharacterized protein</fullName>
    </submittedName>
</protein>
<accession>A0A8X6FAX5</accession>